<name>A0A919BTA9_STRFL</name>
<comment type="caution">
    <text evidence="2">The sequence shown here is derived from an EMBL/GenBank/DDBJ whole genome shotgun (WGS) entry which is preliminary data.</text>
</comment>
<sequence>MRRRHRDVPVCVTWTVPCAMGVLCPRLVRSPLTRIQDLGSEILDLGFWIRDPGSEILDPESKVQDPKFWIVDRGSAVLDPLFWTVDPMPHRSARGDAGLTGRRAAPVRGTEAPVPGAVAPGTVVLDAMVPAADQLPVPVRPQSGPTEAHARSRRA</sequence>
<dbReference type="AlphaFoldDB" id="A0A919BTA9"/>
<feature type="region of interest" description="Disordered" evidence="1">
    <location>
        <begin position="135"/>
        <end position="155"/>
    </location>
</feature>
<accession>A0A919BTA9</accession>
<organism evidence="2 3">
    <name type="scientific">Streptomyces filamentosus</name>
    <name type="common">Streptomyces roseosporus</name>
    <dbReference type="NCBI Taxonomy" id="67294"/>
    <lineage>
        <taxon>Bacteria</taxon>
        <taxon>Bacillati</taxon>
        <taxon>Actinomycetota</taxon>
        <taxon>Actinomycetes</taxon>
        <taxon>Kitasatosporales</taxon>
        <taxon>Streptomycetaceae</taxon>
        <taxon>Streptomyces</taxon>
    </lineage>
</organism>
<dbReference type="EMBL" id="BNBE01000002">
    <property type="protein sequence ID" value="GHG10891.1"/>
    <property type="molecule type" value="Genomic_DNA"/>
</dbReference>
<reference evidence="2" key="2">
    <citation type="submission" date="2020-09" db="EMBL/GenBank/DDBJ databases">
        <authorList>
            <person name="Sun Q."/>
            <person name="Ohkuma M."/>
        </authorList>
    </citation>
    <scope>NUCLEOTIDE SEQUENCE</scope>
    <source>
        <strain evidence="2">JCM 4122</strain>
    </source>
</reference>
<dbReference type="Proteomes" id="UP000632849">
    <property type="component" value="Unassembled WGS sequence"/>
</dbReference>
<evidence type="ECO:0000313" key="2">
    <source>
        <dbReference type="EMBL" id="GHG10891.1"/>
    </source>
</evidence>
<reference evidence="2" key="1">
    <citation type="journal article" date="2014" name="Int. J. Syst. Evol. Microbiol.">
        <title>Complete genome sequence of Corynebacterium casei LMG S-19264T (=DSM 44701T), isolated from a smear-ripened cheese.</title>
        <authorList>
            <consortium name="US DOE Joint Genome Institute (JGI-PGF)"/>
            <person name="Walter F."/>
            <person name="Albersmeier A."/>
            <person name="Kalinowski J."/>
            <person name="Ruckert C."/>
        </authorList>
    </citation>
    <scope>NUCLEOTIDE SEQUENCE</scope>
    <source>
        <strain evidence="2">JCM 4122</strain>
    </source>
</reference>
<evidence type="ECO:0000256" key="1">
    <source>
        <dbReference type="SAM" id="MobiDB-lite"/>
    </source>
</evidence>
<gene>
    <name evidence="2" type="ORF">GCM10017667_49610</name>
</gene>
<evidence type="ECO:0000313" key="3">
    <source>
        <dbReference type="Proteomes" id="UP000632849"/>
    </source>
</evidence>
<protein>
    <submittedName>
        <fullName evidence="2">Uncharacterized protein</fullName>
    </submittedName>
</protein>
<keyword evidence="3" id="KW-1185">Reference proteome</keyword>
<proteinExistence type="predicted"/>